<reference evidence="2 3" key="1">
    <citation type="submission" date="2012-05" db="EMBL/GenBank/DDBJ databases">
        <title>Genome sequence of Nitritalea halalkaliphila LW7.</title>
        <authorList>
            <person name="Jangir P.K."/>
            <person name="Singh A."/>
            <person name="Shivaji S."/>
            <person name="Sharma R."/>
        </authorList>
    </citation>
    <scope>NUCLEOTIDE SEQUENCE [LARGE SCALE GENOMIC DNA]</scope>
    <source>
        <strain evidence="2 3">LW7</strain>
    </source>
</reference>
<dbReference type="Pfam" id="PF14397">
    <property type="entry name" value="ATPgrasp_ST"/>
    <property type="match status" value="1"/>
</dbReference>
<comment type="caution">
    <text evidence="2">The sequence shown here is derived from an EMBL/GenBank/DDBJ whole genome shotgun (WGS) entry which is preliminary data.</text>
</comment>
<evidence type="ECO:0000313" key="3">
    <source>
        <dbReference type="Proteomes" id="UP000005551"/>
    </source>
</evidence>
<evidence type="ECO:0000313" key="2">
    <source>
        <dbReference type="EMBL" id="EIM72920.1"/>
    </source>
</evidence>
<feature type="domain" description="Alpha-L-glutamate ligase-related protein ATP-grasp" evidence="1">
    <location>
        <begin position="181"/>
        <end position="337"/>
    </location>
</feature>
<proteinExistence type="predicted"/>
<protein>
    <recommendedName>
        <fullName evidence="1">Alpha-L-glutamate ligase-related protein ATP-grasp domain-containing protein</fullName>
    </recommendedName>
</protein>
<dbReference type="RefSeq" id="WP_009057386.1">
    <property type="nucleotide sequence ID" value="NZ_AJYA01000071.1"/>
</dbReference>
<evidence type="ECO:0000259" key="1">
    <source>
        <dbReference type="Pfam" id="PF14397"/>
    </source>
</evidence>
<sequence>MQRRFREFYKSYLSFSYNVANKNNALRILKDVESVKGKTDKKLLKSCDDYAGDVLGWKGYAPWLYMYTAVSGAFQEGWIPDNYYGKVVVPALKGNYGAVGDYNALTSRLLDSSLFPDLGYYTNGLWLLPDYTVLSEKQFIRHLREQCEKVVFKLDSSKQGRGIYFFDSSAINGEEIKKLGNGVFQSYIQQHDFFNEIMENSVATIRLTSVTSDTGEVSVRSCFLRVGRREDTHIHTTSNIKLPVDLADGKLGKFGFSPRWLEIEKHPDTGFVFENQYIPNFHSMVSTVMELHRKVPFVRIIGWDLTVDQSGQPQVMEWNGGHNGIYFTEAVQGPGFIGLGLEELWKK</sequence>
<organism evidence="2 3">
    <name type="scientific">Nitritalea halalkaliphila LW7</name>
    <dbReference type="NCBI Taxonomy" id="1189621"/>
    <lineage>
        <taxon>Bacteria</taxon>
        <taxon>Pseudomonadati</taxon>
        <taxon>Bacteroidota</taxon>
        <taxon>Cytophagia</taxon>
        <taxon>Cytophagales</taxon>
        <taxon>Cyclobacteriaceae</taxon>
        <taxon>Nitritalea</taxon>
    </lineage>
</organism>
<gene>
    <name evidence="2" type="ORF">A3SI_18999</name>
</gene>
<dbReference type="Proteomes" id="UP000005551">
    <property type="component" value="Unassembled WGS sequence"/>
</dbReference>
<accession>I5BTL8</accession>
<keyword evidence="3" id="KW-1185">Reference proteome</keyword>
<dbReference type="AlphaFoldDB" id="I5BTL8"/>
<dbReference type="STRING" id="1189621.A3SI_18999"/>
<dbReference type="InterPro" id="IPR039523">
    <property type="entry name" value="RimK-rel_E_lig_ATP-grasp"/>
</dbReference>
<dbReference type="SUPFAM" id="SSF56059">
    <property type="entry name" value="Glutathione synthetase ATP-binding domain-like"/>
    <property type="match status" value="1"/>
</dbReference>
<dbReference type="EMBL" id="AJYA01000071">
    <property type="protein sequence ID" value="EIM72920.1"/>
    <property type="molecule type" value="Genomic_DNA"/>
</dbReference>
<name>I5BTL8_9BACT</name>